<dbReference type="InterPro" id="IPR058058">
    <property type="entry name" value="CBU_0592-like"/>
</dbReference>
<evidence type="ECO:0000313" key="3">
    <source>
        <dbReference type="Proteomes" id="UP000182130"/>
    </source>
</evidence>
<keyword evidence="3" id="KW-1185">Reference proteome</keyword>
<reference evidence="3" key="1">
    <citation type="submission" date="2016-10" db="EMBL/GenBank/DDBJ databases">
        <authorList>
            <person name="Varghese N."/>
            <person name="Submissions S."/>
        </authorList>
    </citation>
    <scope>NUCLEOTIDE SEQUENCE [LARGE SCALE GENOMIC DNA]</scope>
    <source>
        <strain evidence="3">CGMCC 1.10783</strain>
    </source>
</reference>
<feature type="domain" description="CBU-0592-like" evidence="1">
    <location>
        <begin position="10"/>
        <end position="81"/>
    </location>
</feature>
<gene>
    <name evidence="2" type="ORF">SAMN05216555_10312</name>
</gene>
<dbReference type="Proteomes" id="UP000182130">
    <property type="component" value="Unassembled WGS sequence"/>
</dbReference>
<dbReference type="RefSeq" id="WP_139163303.1">
    <property type="nucleotide sequence ID" value="NZ_FNEI01000003.1"/>
</dbReference>
<proteinExistence type="predicted"/>
<organism evidence="2 3">
    <name type="scientific">Arthrobacter cupressi</name>
    <dbReference type="NCBI Taxonomy" id="1045773"/>
    <lineage>
        <taxon>Bacteria</taxon>
        <taxon>Bacillati</taxon>
        <taxon>Actinomycetota</taxon>
        <taxon>Actinomycetes</taxon>
        <taxon>Micrococcales</taxon>
        <taxon>Micrococcaceae</taxon>
        <taxon>Arthrobacter</taxon>
    </lineage>
</organism>
<dbReference type="AlphaFoldDB" id="A0A1G8LAV0"/>
<evidence type="ECO:0000259" key="1">
    <source>
        <dbReference type="Pfam" id="PF26604"/>
    </source>
</evidence>
<dbReference type="STRING" id="1045773.SAMN05216555_10312"/>
<sequence length="151" mass="15471">MDNIVGLWLDIAGWGGAVAILASYLSVSMGWLRAGRRFQAANLVGSVAFIINGSYYGAWPSVVTNVAWFVISAVALVRMQRAASRAGQAPEAEPVEAVAPMAPAHPVPVVTASIPVVQAPVQAAPAHPVPVVTASVPLVPACQGSPQPAEA</sequence>
<dbReference type="OrthoDB" id="3256397at2"/>
<dbReference type="Pfam" id="PF26604">
    <property type="entry name" value="CBU_0592"/>
    <property type="match status" value="1"/>
</dbReference>
<dbReference type="EMBL" id="FNEI01000003">
    <property type="protein sequence ID" value="SDI52627.1"/>
    <property type="molecule type" value="Genomic_DNA"/>
</dbReference>
<dbReference type="NCBIfam" id="NF047864">
    <property type="entry name" value="CBU_0592_membra"/>
    <property type="match status" value="1"/>
</dbReference>
<protein>
    <submittedName>
        <fullName evidence="2">Inner membrane protein</fullName>
    </submittedName>
</protein>
<accession>A0A1G8LAV0</accession>
<evidence type="ECO:0000313" key="2">
    <source>
        <dbReference type="EMBL" id="SDI52627.1"/>
    </source>
</evidence>
<name>A0A1G8LAV0_9MICC</name>